<dbReference type="AlphaFoldDB" id="A0AAX4HCV2"/>
<evidence type="ECO:0000256" key="3">
    <source>
        <dbReference type="ARBA" id="ARBA00022692"/>
    </source>
</evidence>
<evidence type="ECO:0000256" key="1">
    <source>
        <dbReference type="ARBA" id="ARBA00004572"/>
    </source>
</evidence>
<evidence type="ECO:0000256" key="7">
    <source>
        <dbReference type="ARBA" id="ARBA00023128"/>
    </source>
</evidence>
<name>A0AAX4HCV2_9ASCO</name>
<dbReference type="GO" id="GO:0005741">
    <property type="term" value="C:mitochondrial outer membrane"/>
    <property type="evidence" value="ECO:0007669"/>
    <property type="project" value="UniProtKB-SubCell"/>
</dbReference>
<keyword evidence="8 10" id="KW-0472">Membrane</keyword>
<dbReference type="GeneID" id="88174781"/>
<evidence type="ECO:0000256" key="4">
    <source>
        <dbReference type="ARBA" id="ARBA00022787"/>
    </source>
</evidence>
<protein>
    <recommendedName>
        <fullName evidence="13">Mitochondrial import receptor subunit TOM5</fullName>
    </recommendedName>
</protein>
<dbReference type="Proteomes" id="UP001338582">
    <property type="component" value="Chromosome 4"/>
</dbReference>
<keyword evidence="2" id="KW-0813">Transport</keyword>
<comment type="similarity">
    <text evidence="9">Belongs to the Tom5 family.</text>
</comment>
<dbReference type="GO" id="GO:0006626">
    <property type="term" value="P:protein targeting to mitochondrion"/>
    <property type="evidence" value="ECO:0007669"/>
    <property type="project" value="UniProtKB-ARBA"/>
</dbReference>
<dbReference type="EMBL" id="CP138897">
    <property type="protein sequence ID" value="WPK26365.1"/>
    <property type="molecule type" value="Genomic_DNA"/>
</dbReference>
<evidence type="ECO:0000256" key="5">
    <source>
        <dbReference type="ARBA" id="ARBA00022927"/>
    </source>
</evidence>
<dbReference type="RefSeq" id="XP_062878746.1">
    <property type="nucleotide sequence ID" value="XM_063022676.1"/>
</dbReference>
<dbReference type="GO" id="GO:0015031">
    <property type="term" value="P:protein transport"/>
    <property type="evidence" value="ECO:0007669"/>
    <property type="project" value="UniProtKB-KW"/>
</dbReference>
<evidence type="ECO:0000313" key="12">
    <source>
        <dbReference type="Proteomes" id="UP001338582"/>
    </source>
</evidence>
<keyword evidence="3 10" id="KW-0812">Transmembrane</keyword>
<gene>
    <name evidence="11" type="ORF">PUMCH_003718</name>
</gene>
<accession>A0AAX4HCV2</accession>
<evidence type="ECO:0000256" key="8">
    <source>
        <dbReference type="ARBA" id="ARBA00023136"/>
    </source>
</evidence>
<keyword evidence="5" id="KW-0653">Protein transport</keyword>
<keyword evidence="12" id="KW-1185">Reference proteome</keyword>
<evidence type="ECO:0000256" key="2">
    <source>
        <dbReference type="ARBA" id="ARBA00022448"/>
    </source>
</evidence>
<comment type="subcellular location">
    <subcellularLocation>
        <location evidence="1">Mitochondrion outer membrane</location>
        <topology evidence="1">Single-pass membrane protein</topology>
    </subcellularLocation>
</comment>
<dbReference type="KEGG" id="asau:88174781"/>
<keyword evidence="6 10" id="KW-1133">Transmembrane helix</keyword>
<evidence type="ECO:0008006" key="13">
    <source>
        <dbReference type="Google" id="ProtNLM"/>
    </source>
</evidence>
<evidence type="ECO:0000256" key="6">
    <source>
        <dbReference type="ARBA" id="ARBA00022989"/>
    </source>
</evidence>
<dbReference type="InterPro" id="IPR019603">
    <property type="entry name" value="Tom5"/>
</dbReference>
<reference evidence="11 12" key="1">
    <citation type="submission" date="2023-10" db="EMBL/GenBank/DDBJ databases">
        <title>Draft Genome Sequence of Candida saopaulonensis from a very Premature Infant with Sepsis.</title>
        <authorList>
            <person name="Ning Y."/>
            <person name="Dai R."/>
            <person name="Xiao M."/>
            <person name="Xu Y."/>
            <person name="Yan Q."/>
            <person name="Zhang L."/>
        </authorList>
    </citation>
    <scope>NUCLEOTIDE SEQUENCE [LARGE SCALE GENOMIC DNA]</scope>
    <source>
        <strain evidence="11 12">19XY460</strain>
    </source>
</reference>
<keyword evidence="4" id="KW-1000">Mitochondrion outer membrane</keyword>
<evidence type="ECO:0000256" key="10">
    <source>
        <dbReference type="SAM" id="Phobius"/>
    </source>
</evidence>
<evidence type="ECO:0000313" key="11">
    <source>
        <dbReference type="EMBL" id="WPK26365.1"/>
    </source>
</evidence>
<sequence length="49" mass="5627">MYGGPGAQPTKEQRRLQEQQAMDTLKVAGFMAGALWLTPIVYHYIKRQF</sequence>
<dbReference type="Pfam" id="PF10642">
    <property type="entry name" value="Tom5"/>
    <property type="match status" value="1"/>
</dbReference>
<evidence type="ECO:0000256" key="9">
    <source>
        <dbReference type="ARBA" id="ARBA00025716"/>
    </source>
</evidence>
<proteinExistence type="inferred from homology"/>
<feature type="transmembrane region" description="Helical" evidence="10">
    <location>
        <begin position="27"/>
        <end position="45"/>
    </location>
</feature>
<keyword evidence="7" id="KW-0496">Mitochondrion</keyword>
<organism evidence="11 12">
    <name type="scientific">Australozyma saopauloensis</name>
    <dbReference type="NCBI Taxonomy" id="291208"/>
    <lineage>
        <taxon>Eukaryota</taxon>
        <taxon>Fungi</taxon>
        <taxon>Dikarya</taxon>
        <taxon>Ascomycota</taxon>
        <taxon>Saccharomycotina</taxon>
        <taxon>Pichiomycetes</taxon>
        <taxon>Metschnikowiaceae</taxon>
        <taxon>Australozyma</taxon>
    </lineage>
</organism>